<dbReference type="Proteomes" id="UP001551675">
    <property type="component" value="Unassembled WGS sequence"/>
</dbReference>
<accession>A0ABV3GHD5</accession>
<organism evidence="2 3">
    <name type="scientific">Microtetraspora glauca</name>
    <dbReference type="NCBI Taxonomy" id="1996"/>
    <lineage>
        <taxon>Bacteria</taxon>
        <taxon>Bacillati</taxon>
        <taxon>Actinomycetota</taxon>
        <taxon>Actinomycetes</taxon>
        <taxon>Streptosporangiales</taxon>
        <taxon>Streptosporangiaceae</taxon>
        <taxon>Microtetraspora</taxon>
    </lineage>
</organism>
<evidence type="ECO:0000259" key="1">
    <source>
        <dbReference type="Pfam" id="PF13613"/>
    </source>
</evidence>
<protein>
    <submittedName>
        <fullName evidence="2">Transposase family protein</fullName>
    </submittedName>
</protein>
<feature type="domain" description="Transposase Helix-turn-helix" evidence="1">
    <location>
        <begin position="14"/>
        <end position="50"/>
    </location>
</feature>
<evidence type="ECO:0000313" key="3">
    <source>
        <dbReference type="Proteomes" id="UP001551675"/>
    </source>
</evidence>
<dbReference type="InterPro" id="IPR027805">
    <property type="entry name" value="Transposase_HTH_dom"/>
</dbReference>
<proteinExistence type="predicted"/>
<keyword evidence="3" id="KW-1185">Reference proteome</keyword>
<evidence type="ECO:0000313" key="2">
    <source>
        <dbReference type="EMBL" id="MEV0971033.1"/>
    </source>
</evidence>
<comment type="caution">
    <text evidence="2">The sequence shown here is derived from an EMBL/GenBank/DDBJ whole genome shotgun (WGS) entry which is preliminary data.</text>
</comment>
<reference evidence="2 3" key="1">
    <citation type="submission" date="2024-06" db="EMBL/GenBank/DDBJ databases">
        <title>The Natural Products Discovery Center: Release of the First 8490 Sequenced Strains for Exploring Actinobacteria Biosynthetic Diversity.</title>
        <authorList>
            <person name="Kalkreuter E."/>
            <person name="Kautsar S.A."/>
            <person name="Yang D."/>
            <person name="Bader C.D."/>
            <person name="Teijaro C.N."/>
            <person name="Fluegel L."/>
            <person name="Davis C.M."/>
            <person name="Simpson J.R."/>
            <person name="Lauterbach L."/>
            <person name="Steele A.D."/>
            <person name="Gui C."/>
            <person name="Meng S."/>
            <person name="Li G."/>
            <person name="Viehrig K."/>
            <person name="Ye F."/>
            <person name="Su P."/>
            <person name="Kiefer A.F."/>
            <person name="Nichols A."/>
            <person name="Cepeda A.J."/>
            <person name="Yan W."/>
            <person name="Fan B."/>
            <person name="Jiang Y."/>
            <person name="Adhikari A."/>
            <person name="Zheng C.-J."/>
            <person name="Schuster L."/>
            <person name="Cowan T.M."/>
            <person name="Smanski M.J."/>
            <person name="Chevrette M.G."/>
            <person name="De Carvalho L.P.S."/>
            <person name="Shen B."/>
        </authorList>
    </citation>
    <scope>NUCLEOTIDE SEQUENCE [LARGE SCALE GENOMIC DNA]</scope>
    <source>
        <strain evidence="2 3">NPDC050100</strain>
    </source>
</reference>
<dbReference type="Pfam" id="PF13613">
    <property type="entry name" value="HTH_Tnp_4"/>
    <property type="match status" value="1"/>
</dbReference>
<sequence>MTCWFQAVFVVAWFRQRPNLALHGKAFGLSQATAYRYLHEAIDVLADQAPDLHSALHRAAGEGLPHLILDGKVFDATDAASRP</sequence>
<dbReference type="EMBL" id="JBFALK010000011">
    <property type="protein sequence ID" value="MEV0971033.1"/>
    <property type="molecule type" value="Genomic_DNA"/>
</dbReference>
<gene>
    <name evidence="2" type="ORF">AB0I59_20580</name>
</gene>
<name>A0ABV3GHD5_MICGL</name>